<dbReference type="AlphaFoldDB" id="A0A0A9PYZ9"/>
<name>A0A0A9PYZ9_ARUDO</name>
<accession>A0A0A9PYZ9</accession>
<reference evidence="1" key="2">
    <citation type="journal article" date="2015" name="Data Brief">
        <title>Shoot transcriptome of the giant reed, Arundo donax.</title>
        <authorList>
            <person name="Barrero R.A."/>
            <person name="Guerrero F.D."/>
            <person name="Moolhuijzen P."/>
            <person name="Goolsby J.A."/>
            <person name="Tidwell J."/>
            <person name="Bellgard S.E."/>
            <person name="Bellgard M.I."/>
        </authorList>
    </citation>
    <scope>NUCLEOTIDE SEQUENCE</scope>
    <source>
        <tissue evidence="1">Shoot tissue taken approximately 20 cm above the soil surface</tissue>
    </source>
</reference>
<reference evidence="1" key="1">
    <citation type="submission" date="2014-09" db="EMBL/GenBank/DDBJ databases">
        <authorList>
            <person name="Magalhaes I.L.F."/>
            <person name="Oliveira U."/>
            <person name="Santos F.R."/>
            <person name="Vidigal T.H.D.A."/>
            <person name="Brescovit A.D."/>
            <person name="Santos A.J."/>
        </authorList>
    </citation>
    <scope>NUCLEOTIDE SEQUENCE</scope>
    <source>
        <tissue evidence="1">Shoot tissue taken approximately 20 cm above the soil surface</tissue>
    </source>
</reference>
<evidence type="ECO:0000313" key="1">
    <source>
        <dbReference type="EMBL" id="JAD17542.1"/>
    </source>
</evidence>
<organism evidence="1">
    <name type="scientific">Arundo donax</name>
    <name type="common">Giant reed</name>
    <name type="synonym">Donax arundinaceus</name>
    <dbReference type="NCBI Taxonomy" id="35708"/>
    <lineage>
        <taxon>Eukaryota</taxon>
        <taxon>Viridiplantae</taxon>
        <taxon>Streptophyta</taxon>
        <taxon>Embryophyta</taxon>
        <taxon>Tracheophyta</taxon>
        <taxon>Spermatophyta</taxon>
        <taxon>Magnoliopsida</taxon>
        <taxon>Liliopsida</taxon>
        <taxon>Poales</taxon>
        <taxon>Poaceae</taxon>
        <taxon>PACMAD clade</taxon>
        <taxon>Arundinoideae</taxon>
        <taxon>Arundineae</taxon>
        <taxon>Arundo</taxon>
    </lineage>
</organism>
<protein>
    <submittedName>
        <fullName evidence="1">Uncharacterized protein</fullName>
    </submittedName>
</protein>
<proteinExistence type="predicted"/>
<sequence>MMSSRAQQLTNGEKRCKQMENKAKAKKAWLCAFHLILSVLN</sequence>
<dbReference type="EMBL" id="GBRH01280353">
    <property type="protein sequence ID" value="JAD17542.1"/>
    <property type="molecule type" value="Transcribed_RNA"/>
</dbReference>